<dbReference type="EMBL" id="JAGTXO010000067">
    <property type="protein sequence ID" value="KAG8457586.1"/>
    <property type="molecule type" value="Genomic_DNA"/>
</dbReference>
<dbReference type="AlphaFoldDB" id="A0A8J5X0E0"/>
<sequence>MLVALFVTVAAARHAPHNASADVAGAVAIAALPRAPHNVSDGAPFNVTDGVASASDDVAGASDRILRAPDVAVVRDKIVSLFEGRVTTMNATSTWVADDLVRAVVAAMQNATWVELAADSAALFGGNSAGDDARAPAALGCIAVAQAQGELVNHLNFLIGHMNGTSIIAATQLVRELLEAMEDKTAINAHALALVPGVPPPVEGAQAVATDVSATDVDIDTEYESATSLLALGESEAAAARAPVLAYALVALGTAALVSGVAARRARMPWAAGARGGDDANDGLALYSQADGVGELSSARYARFEGSGDAAMSGALLARHPA</sequence>
<keyword evidence="1" id="KW-1133">Transmembrane helix</keyword>
<evidence type="ECO:0008006" key="4">
    <source>
        <dbReference type="Google" id="ProtNLM"/>
    </source>
</evidence>
<feature type="transmembrane region" description="Helical" evidence="1">
    <location>
        <begin position="244"/>
        <end position="263"/>
    </location>
</feature>
<keyword evidence="1" id="KW-0812">Transmembrane</keyword>
<reference evidence="2" key="1">
    <citation type="submission" date="2021-05" db="EMBL/GenBank/DDBJ databases">
        <title>The genome of the haptophyte Pavlova lutheri (Diacronema luteri, Pavlovales) - a model for lipid biosynthesis in eukaryotic algae.</title>
        <authorList>
            <person name="Hulatt C.J."/>
            <person name="Posewitz M.C."/>
        </authorList>
    </citation>
    <scope>NUCLEOTIDE SEQUENCE</scope>
    <source>
        <strain evidence="2">NIVA-4/92</strain>
    </source>
</reference>
<evidence type="ECO:0000256" key="1">
    <source>
        <dbReference type="SAM" id="Phobius"/>
    </source>
</evidence>
<evidence type="ECO:0000313" key="2">
    <source>
        <dbReference type="EMBL" id="KAG8457586.1"/>
    </source>
</evidence>
<comment type="caution">
    <text evidence="2">The sequence shown here is derived from an EMBL/GenBank/DDBJ whole genome shotgun (WGS) entry which is preliminary data.</text>
</comment>
<name>A0A8J5X0E0_DIALT</name>
<organism evidence="2 3">
    <name type="scientific">Diacronema lutheri</name>
    <name type="common">Unicellular marine alga</name>
    <name type="synonym">Monochrysis lutheri</name>
    <dbReference type="NCBI Taxonomy" id="2081491"/>
    <lineage>
        <taxon>Eukaryota</taxon>
        <taxon>Haptista</taxon>
        <taxon>Haptophyta</taxon>
        <taxon>Pavlovophyceae</taxon>
        <taxon>Pavlovales</taxon>
        <taxon>Pavlovaceae</taxon>
        <taxon>Diacronema</taxon>
    </lineage>
</organism>
<gene>
    <name evidence="2" type="ORF">KFE25_003740</name>
</gene>
<keyword evidence="1" id="KW-0472">Membrane</keyword>
<accession>A0A8J5X0E0</accession>
<evidence type="ECO:0000313" key="3">
    <source>
        <dbReference type="Proteomes" id="UP000751190"/>
    </source>
</evidence>
<dbReference type="Proteomes" id="UP000751190">
    <property type="component" value="Unassembled WGS sequence"/>
</dbReference>
<proteinExistence type="predicted"/>
<keyword evidence="3" id="KW-1185">Reference proteome</keyword>
<protein>
    <recommendedName>
        <fullName evidence="4">Transmembrane protein</fullName>
    </recommendedName>
</protein>